<reference evidence="2" key="1">
    <citation type="submission" date="2018-11" db="EMBL/GenBank/DDBJ databases">
        <authorList>
            <person name="Alioto T."/>
            <person name="Alioto T."/>
        </authorList>
    </citation>
    <scope>NUCLEOTIDE SEQUENCE</scope>
</reference>
<feature type="compositionally biased region" description="Polar residues" evidence="1">
    <location>
        <begin position="481"/>
        <end position="498"/>
    </location>
</feature>
<feature type="region of interest" description="Disordered" evidence="1">
    <location>
        <begin position="360"/>
        <end position="382"/>
    </location>
</feature>
<feature type="compositionally biased region" description="Polar residues" evidence="1">
    <location>
        <begin position="668"/>
        <end position="706"/>
    </location>
</feature>
<sequence length="1128" mass="128994">MAPTKPAVHKKTIERIGSRSQKFKIEYGTVENVDRTGNELLANWKCLVQEKEEAIQTTSKRLQNIQSSKLSENRHNLQISIKDRLHYLRKQKLFLLDKQKTLNNVYKTIERSNRSRIPNPFPQFILDVKREHYQLFNEELLSSINKYERQIYAKEPSETILKLPQLLSDKEQTLKQEHPFTNRPGTSKLLPPLQNLPQNKKKTLIVNKIKDEKKDKSKVMSTEAMSKPAPQQPAETTASSEILDMNAELGSKRVRWKSKYQTVMLQKASRKNNYASERTYRFSRLHLSSGKKCDIPKSKSYKVSKMVNERYCTTRKQNRNVGKQTDREKTDRYPEPDQIHTLPRNMKETYIVNKIRKEKKEKSKVIPTQSTSISAPQKTTANHGTLDINSELALKRIKWENKLPTFRLQKASGKDCDISERKYQFSSLHKSSGKNCNIPKSKSNKVSKIVTEKYCTTRTQKITAKKQTEKEKLDSYPAQDQIHTWSTQQQADKTTASNKMSKSTQQQTDKTTASNKMSKSTQQQADETTASNKMSKSTQQQADETTTFNKMPVSTQQQNDKTAAFNKMSKSTQQQADETTVFNKMSKSTQQQANETTAFNKMAKSTQQTDETTIFIKMSKPTQQADETSTSNEMEKSTQQQADETKASNKMSKSIEQQADETTAFDKMSTSTQQQADETKSSNKMSKSIEQQAYETTTFNKMSKSTKQQDDETTAFNKMSKSAEHQAYMTTAFNKMSKSAEHQAYKTTAFNEMSKSAQQQVDETRTSNEMYESTEHQANETTAFNKMSTPTQQQAYDTTAFIKMSKPTQQQADEKTAFNKMSESTQQQADETKAFNKMSKSTQQQADETTPSNKMSQPTEQQADETTALNEMPKSTQQQADETKTFIKTPKSTGKQTDETKTFIKMPKSTGKQTDETKASNEIKNSTRKQNRNVRKQTVREKSNSYLKPDQTHSLLDIAVNDKYPTEDIFHKLDDNELIGFYQVQEKDLFPVIENMSDSKVTELFKKLHDQHIAVIQSKSNTVDDTQSSSSSSTIDDIKDAGENDGTLQTTMKTFVKKLIPDCITNGNQCQPTETLSSNWQIIKIRSGTNIKTRYIPMPPNTLKPKTSNARLKRYGRKKDENNNPPES</sequence>
<accession>A0A8B6CGN7</accession>
<name>A0A8B6CGN7_MYTGA</name>
<dbReference type="OrthoDB" id="10421860at2759"/>
<evidence type="ECO:0000313" key="2">
    <source>
        <dbReference type="EMBL" id="VDI05005.1"/>
    </source>
</evidence>
<feature type="compositionally biased region" description="Basic residues" evidence="1">
    <location>
        <begin position="926"/>
        <end position="937"/>
    </location>
</feature>
<gene>
    <name evidence="2" type="ORF">MGAL_10B048253</name>
</gene>
<feature type="compositionally biased region" description="Polar residues" evidence="1">
    <location>
        <begin position="515"/>
        <end position="561"/>
    </location>
</feature>
<organism evidence="2 3">
    <name type="scientific">Mytilus galloprovincialis</name>
    <name type="common">Mediterranean mussel</name>
    <dbReference type="NCBI Taxonomy" id="29158"/>
    <lineage>
        <taxon>Eukaryota</taxon>
        <taxon>Metazoa</taxon>
        <taxon>Spiralia</taxon>
        <taxon>Lophotrochozoa</taxon>
        <taxon>Mollusca</taxon>
        <taxon>Bivalvia</taxon>
        <taxon>Autobranchia</taxon>
        <taxon>Pteriomorphia</taxon>
        <taxon>Mytilida</taxon>
        <taxon>Mytiloidea</taxon>
        <taxon>Mytilidae</taxon>
        <taxon>Mytilinae</taxon>
        <taxon>Mytilus</taxon>
    </lineage>
</organism>
<feature type="region of interest" description="Disordered" evidence="1">
    <location>
        <begin position="212"/>
        <end position="238"/>
    </location>
</feature>
<feature type="compositionally biased region" description="Polar residues" evidence="1">
    <location>
        <begin position="838"/>
        <end position="880"/>
    </location>
</feature>
<evidence type="ECO:0000256" key="1">
    <source>
        <dbReference type="SAM" id="MobiDB-lite"/>
    </source>
</evidence>
<feature type="region of interest" description="Disordered" evidence="1">
    <location>
        <begin position="1019"/>
        <end position="1044"/>
    </location>
</feature>
<feature type="compositionally biased region" description="Basic and acidic residues" evidence="1">
    <location>
        <begin position="324"/>
        <end position="338"/>
    </location>
</feature>
<dbReference type="EMBL" id="UYJE01001772">
    <property type="protein sequence ID" value="VDI05005.1"/>
    <property type="molecule type" value="Genomic_DNA"/>
</dbReference>
<feature type="region of interest" description="Disordered" evidence="1">
    <location>
        <begin position="462"/>
        <end position="561"/>
    </location>
</feature>
<feature type="compositionally biased region" description="Polar residues" evidence="1">
    <location>
        <begin position="620"/>
        <end position="661"/>
    </location>
</feature>
<proteinExistence type="predicted"/>
<dbReference type="Proteomes" id="UP000596742">
    <property type="component" value="Unassembled WGS sequence"/>
</dbReference>
<feature type="compositionally biased region" description="Low complexity" evidence="1">
    <location>
        <begin position="499"/>
        <end position="514"/>
    </location>
</feature>
<protein>
    <submittedName>
        <fullName evidence="2">Uncharacterized protein</fullName>
    </submittedName>
</protein>
<comment type="caution">
    <text evidence="2">The sequence shown here is derived from an EMBL/GenBank/DDBJ whole genome shotgun (WGS) entry which is preliminary data.</text>
</comment>
<feature type="region of interest" description="Disordered" evidence="1">
    <location>
        <begin position="806"/>
        <end position="946"/>
    </location>
</feature>
<feature type="compositionally biased region" description="Polar residues" evidence="1">
    <location>
        <begin position="366"/>
        <end position="382"/>
    </location>
</feature>
<feature type="region of interest" description="Disordered" evidence="1">
    <location>
        <begin position="612"/>
        <end position="720"/>
    </location>
</feature>
<feature type="region of interest" description="Disordered" evidence="1">
    <location>
        <begin position="1099"/>
        <end position="1128"/>
    </location>
</feature>
<keyword evidence="3" id="KW-1185">Reference proteome</keyword>
<dbReference type="AlphaFoldDB" id="A0A8B6CGN7"/>
<feature type="compositionally biased region" description="Polar residues" evidence="1">
    <location>
        <begin position="819"/>
        <end position="829"/>
    </location>
</feature>
<evidence type="ECO:0000313" key="3">
    <source>
        <dbReference type="Proteomes" id="UP000596742"/>
    </source>
</evidence>
<feature type="region of interest" description="Disordered" evidence="1">
    <location>
        <begin position="319"/>
        <end position="340"/>
    </location>
</feature>